<dbReference type="PROSITE" id="PS50199">
    <property type="entry name" value="ZF_RANBP2_2"/>
    <property type="match status" value="1"/>
</dbReference>
<keyword evidence="1" id="KW-0479">Metal-binding</keyword>
<feature type="compositionally biased region" description="Basic and acidic residues" evidence="5">
    <location>
        <begin position="223"/>
        <end position="248"/>
    </location>
</feature>
<dbReference type="Proteomes" id="UP001189429">
    <property type="component" value="Unassembled WGS sequence"/>
</dbReference>
<reference evidence="7" key="1">
    <citation type="submission" date="2023-10" db="EMBL/GenBank/DDBJ databases">
        <authorList>
            <person name="Chen Y."/>
            <person name="Shah S."/>
            <person name="Dougan E. K."/>
            <person name="Thang M."/>
            <person name="Chan C."/>
        </authorList>
    </citation>
    <scope>NUCLEOTIDE SEQUENCE [LARGE SCALE GENOMIC DNA]</scope>
</reference>
<organism evidence="7 8">
    <name type="scientific">Prorocentrum cordatum</name>
    <dbReference type="NCBI Taxonomy" id="2364126"/>
    <lineage>
        <taxon>Eukaryota</taxon>
        <taxon>Sar</taxon>
        <taxon>Alveolata</taxon>
        <taxon>Dinophyceae</taxon>
        <taxon>Prorocentrales</taxon>
        <taxon>Prorocentraceae</taxon>
        <taxon>Prorocentrum</taxon>
    </lineage>
</organism>
<dbReference type="PROSITE" id="PS01358">
    <property type="entry name" value="ZF_RANBP2_1"/>
    <property type="match status" value="1"/>
</dbReference>
<name>A0ABN9R0I3_9DINO</name>
<keyword evidence="2 4" id="KW-0863">Zinc-finger</keyword>
<feature type="region of interest" description="Disordered" evidence="5">
    <location>
        <begin position="35"/>
        <end position="63"/>
    </location>
</feature>
<evidence type="ECO:0000313" key="8">
    <source>
        <dbReference type="Proteomes" id="UP001189429"/>
    </source>
</evidence>
<keyword evidence="3" id="KW-0862">Zinc</keyword>
<feature type="domain" description="RanBP2-type" evidence="6">
    <location>
        <begin position="7"/>
        <end position="36"/>
    </location>
</feature>
<evidence type="ECO:0000256" key="3">
    <source>
        <dbReference type="ARBA" id="ARBA00022833"/>
    </source>
</evidence>
<dbReference type="SUPFAM" id="SSF90209">
    <property type="entry name" value="Ran binding protein zinc finger-like"/>
    <property type="match status" value="1"/>
</dbReference>
<dbReference type="EMBL" id="CAUYUJ010004581">
    <property type="protein sequence ID" value="CAK0810173.1"/>
    <property type="molecule type" value="Genomic_DNA"/>
</dbReference>
<proteinExistence type="predicted"/>
<feature type="region of interest" description="Disordered" evidence="5">
    <location>
        <begin position="223"/>
        <end position="265"/>
    </location>
</feature>
<dbReference type="InterPro" id="IPR036443">
    <property type="entry name" value="Znf_RanBP2_sf"/>
</dbReference>
<protein>
    <recommendedName>
        <fullName evidence="6">RanBP2-type domain-containing protein</fullName>
    </recommendedName>
</protein>
<evidence type="ECO:0000256" key="1">
    <source>
        <dbReference type="ARBA" id="ARBA00022723"/>
    </source>
</evidence>
<evidence type="ECO:0000259" key="6">
    <source>
        <dbReference type="PROSITE" id="PS50199"/>
    </source>
</evidence>
<accession>A0ABN9R0I3</accession>
<comment type="caution">
    <text evidence="7">The sequence shown here is derived from an EMBL/GenBank/DDBJ whole genome shotgun (WGS) entry which is preliminary data.</text>
</comment>
<feature type="compositionally biased region" description="Polar residues" evidence="5">
    <location>
        <begin position="48"/>
        <end position="57"/>
    </location>
</feature>
<keyword evidence="8" id="KW-1185">Reference proteome</keyword>
<evidence type="ECO:0000256" key="4">
    <source>
        <dbReference type="PROSITE-ProRule" id="PRU00322"/>
    </source>
</evidence>
<dbReference type="InterPro" id="IPR001876">
    <property type="entry name" value="Znf_RanBP2"/>
</dbReference>
<evidence type="ECO:0000256" key="5">
    <source>
        <dbReference type="SAM" id="MobiDB-lite"/>
    </source>
</evidence>
<gene>
    <name evidence="7" type="ORF">PCOR1329_LOCUS15213</name>
</gene>
<sequence>MPARETPTGNWKCTACRPQNGAKYSFCWKCWNQRGSQNAQPKPPATNGIASSQTEPDQSNDEKQANLVQFRTRLSELRRIAEDDCCWQADSTRRWPAFEEQVASAQADLETKVPRCFTECRVVRDRNRVADQKNKSAGRIADIEATLAKQQQVLTDEQAVHERFAEKLDTFNAKIDELSVPAPGNSWTSAAEFLQQVAKRLEDSQAKDPKVEDALAHALAKAKEEAERSAAAEKAEEEAAKAKTKMEVDQANTGQHAAGKGRAKRRELDSGAIAEEELLEFAAGSSAAAVKQALFDGGVTSDQADKYDAPLKLLLDGLESGRGSAGHLAVARVDAVLPKGLHCGSVYLWHGEGLATRNKMILLKWEATVEATHHAWVLGGGFNAGPTELRTSGLLGRTKGIIAHDRQLGSCDAGGGARHTRDFFIVSRRLIAGPLEATAQEGYDAAPRLPVELEITKQARNARNTYKLIKPKRWPLALPTGRAAPPTPRPRPLARQGHRVQDDMGERWNAVGQARASHLSRHFNYEGDELVERTGHFELPTHRLKDLHDSAPAWLAKGRDDANLEYRVGALAESLLGQPIAMPFFSRRAPDQEQCAADRGGAVDENDDEALPRVSEGRQLEQHLLARHREHAGLFTADAATDSERSYILCMIKLLDVSSRRSWPTAHRASAARWRRRVRTHEQKGAGAIHRWAKPANPRQPRATAGDTQNLEDHALVHTQAAADNALEGWESIWGDALNEQDPWLQAPTDLETAEFPPPPITPKQAMDSSGRFRPKTGGYAGAARIASVLNTAGAGAPWPTAQATILFYLLAKPQGGYRDPGLIPELARLWGTIRMPCARSWETKNRRDYDWAARGRSSERAAWAQALFCESSVAQDLDYAVAYFDLVKCFEFVTHAKVWEAGLRWDFNRIILRVPLRIYSTVRRVVLADCYAEGRRWARGIVAGSRFAVISAELGGSMGMQVSKGERGETAAMTSAPSLRLTRAKRIRPMNLHMATSENHLGIATAAGRRRRVTAFSKLAVDFAARRDRIARIRRAGGPAERIVRQVKLLSLLHGAQVMGMADAKVGELRRSVASSYNGDAKGRSTHLVTLHRLLGSAHRAVPPAGPWSYVDDIAGRALRLQIPSKTKLVASCDEIGMELQKRQRKKGDVDPRWVGSTASAGLASSALGRHDRRLDFPSIGDGQFGTAAMAHFDDMIGACMDRMLQARTWLTAPTDMTTVRIELNRFAKRMQFEEWPADLAVVGGGQWIRERLAAGCARPPACPRWKEGLDILVPCIRTCAANRGREDFEKIDFLFPQAPASLGAQPALRFRGVSPKNLAVLEFAEIPEVAQKAQDVHVYCPEEQAAHNRLDPLPRAAPLDPGETLGPPAEYGEGFEAISGEASAGGALLRPDRRLAKMKAHGVFFARRLDARPWPMRRISQGLAREADPLDEYVRAPPARHPCGAAALMGSDAEEDSGDSDWCRARGPSLLDATSAVSEVAEAAARGVLSSAGLALKMLVPGAGHRARQLPPTLEV</sequence>
<evidence type="ECO:0000313" key="7">
    <source>
        <dbReference type="EMBL" id="CAK0810173.1"/>
    </source>
</evidence>
<evidence type="ECO:0000256" key="2">
    <source>
        <dbReference type="ARBA" id="ARBA00022771"/>
    </source>
</evidence>